<keyword evidence="3" id="KW-1185">Reference proteome</keyword>
<feature type="transmembrane region" description="Helical" evidence="1">
    <location>
        <begin position="39"/>
        <end position="57"/>
    </location>
</feature>
<keyword evidence="1" id="KW-0812">Transmembrane</keyword>
<keyword evidence="1" id="KW-1133">Transmembrane helix</keyword>
<reference evidence="2 3" key="1">
    <citation type="submission" date="2023-08" db="EMBL/GenBank/DDBJ databases">
        <title>A Necator americanus chromosomal reference genome.</title>
        <authorList>
            <person name="Ilik V."/>
            <person name="Petrzelkova K.J."/>
            <person name="Pardy F."/>
            <person name="Fuh T."/>
            <person name="Niatou-Singa F.S."/>
            <person name="Gouil Q."/>
            <person name="Baker L."/>
            <person name="Ritchie M.E."/>
            <person name="Jex A.R."/>
            <person name="Gazzola D."/>
            <person name="Li H."/>
            <person name="Toshio Fujiwara R."/>
            <person name="Zhan B."/>
            <person name="Aroian R.V."/>
            <person name="Pafco B."/>
            <person name="Schwarz E.M."/>
        </authorList>
    </citation>
    <scope>NUCLEOTIDE SEQUENCE [LARGE SCALE GENOMIC DNA]</scope>
    <source>
        <strain evidence="2 3">Aroian</strain>
        <tissue evidence="2">Whole animal</tissue>
    </source>
</reference>
<protein>
    <submittedName>
        <fullName evidence="2">Uncharacterized protein</fullName>
    </submittedName>
</protein>
<evidence type="ECO:0000313" key="3">
    <source>
        <dbReference type="Proteomes" id="UP001303046"/>
    </source>
</evidence>
<organism evidence="2 3">
    <name type="scientific">Necator americanus</name>
    <name type="common">Human hookworm</name>
    <dbReference type="NCBI Taxonomy" id="51031"/>
    <lineage>
        <taxon>Eukaryota</taxon>
        <taxon>Metazoa</taxon>
        <taxon>Ecdysozoa</taxon>
        <taxon>Nematoda</taxon>
        <taxon>Chromadorea</taxon>
        <taxon>Rhabditida</taxon>
        <taxon>Rhabditina</taxon>
        <taxon>Rhabditomorpha</taxon>
        <taxon>Strongyloidea</taxon>
        <taxon>Ancylostomatidae</taxon>
        <taxon>Bunostominae</taxon>
        <taxon>Necator</taxon>
    </lineage>
</organism>
<dbReference type="Proteomes" id="UP001303046">
    <property type="component" value="Unassembled WGS sequence"/>
</dbReference>
<comment type="caution">
    <text evidence="2">The sequence shown here is derived from an EMBL/GenBank/DDBJ whole genome shotgun (WGS) entry which is preliminary data.</text>
</comment>
<sequence length="69" mass="7643">MFVTSLFLSSGRNRRISERMSRSALLKDLKTSEGYGNDVVVIIISIISCVSISSYASKTLTLMNKRSPI</sequence>
<gene>
    <name evidence="2" type="primary">Necator_chrIII.g12707</name>
    <name evidence="2" type="ORF">RB195_011940</name>
</gene>
<name>A0ABR1D4Q2_NECAM</name>
<keyword evidence="1" id="KW-0472">Membrane</keyword>
<dbReference type="EMBL" id="JAVFWL010000003">
    <property type="protein sequence ID" value="KAK6745520.1"/>
    <property type="molecule type" value="Genomic_DNA"/>
</dbReference>
<evidence type="ECO:0000313" key="2">
    <source>
        <dbReference type="EMBL" id="KAK6745520.1"/>
    </source>
</evidence>
<accession>A0ABR1D4Q2</accession>
<proteinExistence type="predicted"/>
<evidence type="ECO:0000256" key="1">
    <source>
        <dbReference type="SAM" id="Phobius"/>
    </source>
</evidence>